<dbReference type="Proteomes" id="UP000242791">
    <property type="component" value="Unassembled WGS sequence"/>
</dbReference>
<proteinExistence type="predicted"/>
<evidence type="ECO:0000313" key="2">
    <source>
        <dbReference type="EMBL" id="OJD09411.1"/>
    </source>
</evidence>
<name>A0A1J9PNI8_9EURO</name>
<comment type="caution">
    <text evidence="2">The sequence shown here is derived from an EMBL/GenBank/DDBJ whole genome shotgun (WGS) entry which is preliminary data.</text>
</comment>
<accession>A0A1J9PNI8</accession>
<dbReference type="OrthoDB" id="10404118at2759"/>
<sequence length="203" mass="23176">MQKQRHSLLPRPGQISLKGSRHGRRENHGRIGYESPKENENERHTMAVHTCSYGLSYAAFSHLRPCAFVLYHTILASLHGVHGTDMLRKVECDFSSLAYISQGFPAGVNRSHRRIATPEPKLGPFEPRASEKRGWKCSPFQLFLRPTRRHQQMTNSKNESRSWGKEWHLFLFSNAAIGIDHPSIPTGFHRNEPFLPLAAEQEA</sequence>
<evidence type="ECO:0000313" key="3">
    <source>
        <dbReference type="Proteomes" id="UP000242791"/>
    </source>
</evidence>
<keyword evidence="3" id="KW-1185">Reference proteome</keyword>
<dbReference type="EMBL" id="LGTZ01003764">
    <property type="protein sequence ID" value="OJD09411.1"/>
    <property type="molecule type" value="Genomic_DNA"/>
</dbReference>
<gene>
    <name evidence="2" type="ORF">ACJ73_10339</name>
</gene>
<feature type="region of interest" description="Disordered" evidence="1">
    <location>
        <begin position="1"/>
        <end position="41"/>
    </location>
</feature>
<organism evidence="2 3">
    <name type="scientific">Blastomyces percursus</name>
    <dbReference type="NCBI Taxonomy" id="1658174"/>
    <lineage>
        <taxon>Eukaryota</taxon>
        <taxon>Fungi</taxon>
        <taxon>Dikarya</taxon>
        <taxon>Ascomycota</taxon>
        <taxon>Pezizomycotina</taxon>
        <taxon>Eurotiomycetes</taxon>
        <taxon>Eurotiomycetidae</taxon>
        <taxon>Onygenales</taxon>
        <taxon>Ajellomycetaceae</taxon>
        <taxon>Blastomyces</taxon>
    </lineage>
</organism>
<feature type="non-terminal residue" evidence="2">
    <location>
        <position position="203"/>
    </location>
</feature>
<evidence type="ECO:0000256" key="1">
    <source>
        <dbReference type="SAM" id="MobiDB-lite"/>
    </source>
</evidence>
<dbReference type="VEuPathDB" id="FungiDB:ACJ73_10339"/>
<protein>
    <submittedName>
        <fullName evidence="2">Uncharacterized protein</fullName>
    </submittedName>
</protein>
<reference evidence="2 3" key="1">
    <citation type="submission" date="2015-08" db="EMBL/GenBank/DDBJ databases">
        <title>Emmonsia species relationships and genome sequence.</title>
        <authorList>
            <person name="Cuomo C.A."/>
            <person name="Schwartz I.S."/>
            <person name="Kenyon C."/>
            <person name="De Hoog G.S."/>
            <person name="Govender N.P."/>
            <person name="Botha A."/>
            <person name="Moreno L."/>
            <person name="De Vries M."/>
            <person name="Munoz J.F."/>
            <person name="Stielow J.B."/>
        </authorList>
    </citation>
    <scope>NUCLEOTIDE SEQUENCE [LARGE SCALE GENOMIC DNA]</scope>
    <source>
        <strain evidence="2 3">EI222</strain>
    </source>
</reference>
<feature type="compositionally biased region" description="Basic and acidic residues" evidence="1">
    <location>
        <begin position="26"/>
        <end position="41"/>
    </location>
</feature>
<dbReference type="AlphaFoldDB" id="A0A1J9PNI8"/>